<dbReference type="GO" id="GO:0016791">
    <property type="term" value="F:phosphatase activity"/>
    <property type="evidence" value="ECO:0007669"/>
    <property type="project" value="TreeGrafter"/>
</dbReference>
<comment type="caution">
    <text evidence="1">The sequence shown here is derived from an EMBL/GenBank/DDBJ whole genome shotgun (WGS) entry which is preliminary data.</text>
</comment>
<dbReference type="PANTHER" id="PTHR10000">
    <property type="entry name" value="PHOSPHOSERINE PHOSPHATASE"/>
    <property type="match status" value="1"/>
</dbReference>
<dbReference type="Pfam" id="PF08282">
    <property type="entry name" value="Hydrolase_3"/>
    <property type="match status" value="1"/>
</dbReference>
<dbReference type="InterPro" id="IPR023214">
    <property type="entry name" value="HAD_sf"/>
</dbReference>
<dbReference type="PANTHER" id="PTHR10000:SF8">
    <property type="entry name" value="HAD SUPERFAMILY HYDROLASE-LIKE, TYPE 3"/>
    <property type="match status" value="1"/>
</dbReference>
<evidence type="ECO:0000313" key="1">
    <source>
        <dbReference type="EMBL" id="PPE04386.1"/>
    </source>
</evidence>
<proteinExistence type="predicted"/>
<evidence type="ECO:0000313" key="2">
    <source>
        <dbReference type="Proteomes" id="UP000239010"/>
    </source>
</evidence>
<dbReference type="GO" id="GO:0005829">
    <property type="term" value="C:cytosol"/>
    <property type="evidence" value="ECO:0007669"/>
    <property type="project" value="TreeGrafter"/>
</dbReference>
<protein>
    <submittedName>
        <fullName evidence="1">Haloacid dehalogenase</fullName>
    </submittedName>
</protein>
<dbReference type="EMBL" id="PHND01000001">
    <property type="protein sequence ID" value="PPE04386.1"/>
    <property type="molecule type" value="Genomic_DNA"/>
</dbReference>
<dbReference type="RefSeq" id="WP_104205539.1">
    <property type="nucleotide sequence ID" value="NZ_PHND01000001.1"/>
</dbReference>
<dbReference type="Gene3D" id="3.30.1240.10">
    <property type="match status" value="1"/>
</dbReference>
<accession>A0A8E2QVE1</accession>
<dbReference type="SUPFAM" id="SSF56784">
    <property type="entry name" value="HAD-like"/>
    <property type="match status" value="1"/>
</dbReference>
<dbReference type="AlphaFoldDB" id="A0A8E2QVE1"/>
<reference evidence="1 2" key="1">
    <citation type="submission" date="2017-11" db="EMBL/GenBank/DDBJ databases">
        <title>Genome sequence of Entomoplasma ellychniae ELCN-1 (ATCC 43707).</title>
        <authorList>
            <person name="Lo W.-S."/>
            <person name="Gasparich G.E."/>
            <person name="Kuo C.-H."/>
        </authorList>
    </citation>
    <scope>NUCLEOTIDE SEQUENCE [LARGE SCALE GENOMIC DNA]</scope>
    <source>
        <strain evidence="1 2">ELCN-1</strain>
    </source>
</reference>
<dbReference type="InterPro" id="IPR006379">
    <property type="entry name" value="HAD-SF_hydro_IIB"/>
</dbReference>
<dbReference type="InterPro" id="IPR036412">
    <property type="entry name" value="HAD-like_sf"/>
</dbReference>
<keyword evidence="2" id="KW-1185">Reference proteome</keyword>
<name>A0A8E2QVE1_9MOLU</name>
<dbReference type="NCBIfam" id="TIGR01484">
    <property type="entry name" value="HAD-SF-IIB"/>
    <property type="match status" value="1"/>
</dbReference>
<dbReference type="Proteomes" id="UP000239010">
    <property type="component" value="Unassembled WGS sequence"/>
</dbReference>
<dbReference type="GO" id="GO:0000287">
    <property type="term" value="F:magnesium ion binding"/>
    <property type="evidence" value="ECO:0007669"/>
    <property type="project" value="TreeGrafter"/>
</dbReference>
<dbReference type="Gene3D" id="3.40.50.1000">
    <property type="entry name" value="HAD superfamily/HAD-like"/>
    <property type="match status" value="1"/>
</dbReference>
<sequence>MKEIKLLALDMDGTSYHKMAGIILDNVEPIKKAIAKGVKLAFVTGRPAVSKLNELEKYGFDKDSEIIVGCNGGCIYDLKNHKVIESNCIDSITAKAVFEEALKHNACMWGYTDDLNKVVVTKNSINSKDYILEKGFFDGEVLFYEDVKNDFSFKFFKLLGFQGNEKLYNLLEENFDLNISTNDNLIGEINVKGINKAYALKWLSNFYNIPVDNMAAIGDGMNDYPMIQIAGIGVGIANSVQPIKDIADVYINKTNVEGAVKEFIETYILGEK</sequence>
<organism evidence="1 2">
    <name type="scientific">Entomoplasma ellychniae</name>
    <dbReference type="NCBI Taxonomy" id="2114"/>
    <lineage>
        <taxon>Bacteria</taxon>
        <taxon>Bacillati</taxon>
        <taxon>Mycoplasmatota</taxon>
        <taxon>Mollicutes</taxon>
        <taxon>Entomoplasmatales</taxon>
        <taxon>Entomoplasmataceae</taxon>
        <taxon>Entomoplasma</taxon>
    </lineage>
</organism>
<gene>
    <name evidence="1" type="ORF">EELLY_v1c00610</name>
</gene>